<protein>
    <recommendedName>
        <fullName evidence="2">DUF7905 domain-containing protein</fullName>
    </recommendedName>
</protein>
<dbReference type="AlphaFoldDB" id="A0A5N5WI49"/>
<reference evidence="3 4" key="1">
    <citation type="submission" date="2019-04" db="EMBL/GenBank/DDBJ databases">
        <title>Friends and foes A comparative genomics study of 23 Aspergillus species from section Flavi.</title>
        <authorList>
            <consortium name="DOE Joint Genome Institute"/>
            <person name="Kjaerbolling I."/>
            <person name="Vesth T."/>
            <person name="Frisvad J.C."/>
            <person name="Nybo J.L."/>
            <person name="Theobald S."/>
            <person name="Kildgaard S."/>
            <person name="Isbrandt T."/>
            <person name="Kuo A."/>
            <person name="Sato A."/>
            <person name="Lyhne E.K."/>
            <person name="Kogle M.E."/>
            <person name="Wiebenga A."/>
            <person name="Kun R.S."/>
            <person name="Lubbers R.J."/>
            <person name="Makela M.R."/>
            <person name="Barry K."/>
            <person name="Chovatia M."/>
            <person name="Clum A."/>
            <person name="Daum C."/>
            <person name="Haridas S."/>
            <person name="He G."/>
            <person name="LaButti K."/>
            <person name="Lipzen A."/>
            <person name="Mondo S."/>
            <person name="Riley R."/>
            <person name="Salamov A."/>
            <person name="Simmons B.A."/>
            <person name="Magnuson J.K."/>
            <person name="Henrissat B."/>
            <person name="Mortensen U.H."/>
            <person name="Larsen T.O."/>
            <person name="Devries R.P."/>
            <person name="Grigoriev I.V."/>
            <person name="Machida M."/>
            <person name="Baker S.E."/>
            <person name="Andersen M.R."/>
        </authorList>
    </citation>
    <scope>NUCLEOTIDE SEQUENCE [LARGE SCALE GENOMIC DNA]</scope>
    <source>
        <strain evidence="3 4">CBS 151.66</strain>
    </source>
</reference>
<gene>
    <name evidence="3" type="ORF">BDV29DRAFT_195863</name>
</gene>
<feature type="region of interest" description="Disordered" evidence="1">
    <location>
        <begin position="1"/>
        <end position="56"/>
    </location>
</feature>
<evidence type="ECO:0000313" key="3">
    <source>
        <dbReference type="EMBL" id="KAB8068181.1"/>
    </source>
</evidence>
<feature type="compositionally biased region" description="Polar residues" evidence="1">
    <location>
        <begin position="741"/>
        <end position="751"/>
    </location>
</feature>
<dbReference type="OrthoDB" id="4739136at2759"/>
<evidence type="ECO:0000259" key="2">
    <source>
        <dbReference type="Pfam" id="PF25482"/>
    </source>
</evidence>
<name>A0A5N5WI49_9EURO</name>
<feature type="region of interest" description="Disordered" evidence="1">
    <location>
        <begin position="728"/>
        <end position="765"/>
    </location>
</feature>
<evidence type="ECO:0000256" key="1">
    <source>
        <dbReference type="SAM" id="MobiDB-lite"/>
    </source>
</evidence>
<feature type="compositionally biased region" description="Polar residues" evidence="1">
    <location>
        <begin position="31"/>
        <end position="56"/>
    </location>
</feature>
<feature type="domain" description="DUF7905" evidence="2">
    <location>
        <begin position="368"/>
        <end position="695"/>
    </location>
</feature>
<organism evidence="3 4">
    <name type="scientific">Aspergillus leporis</name>
    <dbReference type="NCBI Taxonomy" id="41062"/>
    <lineage>
        <taxon>Eukaryota</taxon>
        <taxon>Fungi</taxon>
        <taxon>Dikarya</taxon>
        <taxon>Ascomycota</taxon>
        <taxon>Pezizomycotina</taxon>
        <taxon>Eurotiomycetes</taxon>
        <taxon>Eurotiomycetidae</taxon>
        <taxon>Eurotiales</taxon>
        <taxon>Aspergillaceae</taxon>
        <taxon>Aspergillus</taxon>
        <taxon>Aspergillus subgen. Circumdati</taxon>
    </lineage>
</organism>
<dbReference type="Pfam" id="PF25482">
    <property type="entry name" value="DUF7905"/>
    <property type="match status" value="1"/>
</dbReference>
<feature type="compositionally biased region" description="Low complexity" evidence="1">
    <location>
        <begin position="752"/>
        <end position="765"/>
    </location>
</feature>
<feature type="region of interest" description="Disordered" evidence="1">
    <location>
        <begin position="94"/>
        <end position="114"/>
    </location>
</feature>
<keyword evidence="4" id="KW-1185">Reference proteome</keyword>
<proteinExistence type="predicted"/>
<evidence type="ECO:0000313" key="4">
    <source>
        <dbReference type="Proteomes" id="UP000326565"/>
    </source>
</evidence>
<dbReference type="EMBL" id="ML732411">
    <property type="protein sequence ID" value="KAB8068181.1"/>
    <property type="molecule type" value="Genomic_DNA"/>
</dbReference>
<dbReference type="InterPro" id="IPR057227">
    <property type="entry name" value="DUF7905"/>
</dbReference>
<accession>A0A5N5WI49</accession>
<sequence length="781" mass="87036">MDHETSGAQEWTLPGYGRFSSRKPAPRARAVTNQAGTSLSKTAARNETQKKPQTSYAAVAAAPAVNTSVRARGTPRATRGRARGRRVYSKVTASRQSSHLLRDPPAKSKWRSGSAPSDVVNLPAAFGTFKYEFSGAARSSALAKTPLGAQGRHEVFEDISQKTGAYVKPPSYTDKIIHIWGEPPEVASAKDMIQKLIVKCNSFSLSQKKKTEWARINAYSANKEMGVDLKERCENMLLDLRKEPESASAFPEQLFFLWPKDGPRLKQSLGEQLEALDIIRAKFGCHIFLPKDLPDYICALGHSYDTMKQIVQLLRTKWSETVANSHVRSKVYIVEPPVAFRDTIVVENHTHFGKAILRGIKVEGAQLEQWHNRGTLIQTKNNARILGAIERSLQGVCFVRGHLRMRVNIGSFVLDEYRIPKDDKPSYGFEEFREMLLHEQTKGRLVPGLQVGQNELLARCFNATDLLEPYESISRSLEDAERAYSVNFEFLGSNNALLRLEAEFAKSPGAQEYEITQRRWLRPRKSGQSIDKRPPLQIGVIDFERADWQLEIKSLEFHETSSIDTTLKSFSHSIGFRRTATVNDISAKPQRKVLFPKSAPVSRFVEKTSIRYRLKGTKYILEIARYDEYSRLKVEAFPGHSPATIKGDICEVPSTSWGASIFNSSWDNLMGEQANLPVGHSARYNPDLNSFFPPNGSSDSGEKCAGFWDFVCLVKRVAEILGPARPPFSSEKAARKVPSNVEPSSSASAATKKQPPSSESSPKLNVKGLAGLLDADLGTLF</sequence>
<dbReference type="Proteomes" id="UP000326565">
    <property type="component" value="Unassembled WGS sequence"/>
</dbReference>